<evidence type="ECO:0000313" key="4">
    <source>
        <dbReference type="Proteomes" id="UP000321960"/>
    </source>
</evidence>
<dbReference type="AlphaFoldDB" id="A0A512JBM0"/>
<dbReference type="EMBL" id="BSPK01000039">
    <property type="protein sequence ID" value="GLS64484.1"/>
    <property type="molecule type" value="Genomic_DNA"/>
</dbReference>
<comment type="caution">
    <text evidence="2">The sequence shown here is derived from an EMBL/GenBank/DDBJ whole genome shotgun (WGS) entry which is preliminary data.</text>
</comment>
<dbReference type="Proteomes" id="UP000321960">
    <property type="component" value="Unassembled WGS sequence"/>
</dbReference>
<reference evidence="3" key="1">
    <citation type="journal article" date="2014" name="Int. J. Syst. Evol. Microbiol.">
        <title>Complete genome of a new Firmicutes species belonging to the dominant human colonic microbiota ('Ruminococcus bicirculans') reveals two chromosomes and a selective capacity to utilize plant glucans.</title>
        <authorList>
            <consortium name="NISC Comparative Sequencing Program"/>
            <person name="Wegmann U."/>
            <person name="Louis P."/>
            <person name="Goesmann A."/>
            <person name="Henrissat B."/>
            <person name="Duncan S.H."/>
            <person name="Flint H.J."/>
        </authorList>
    </citation>
    <scope>NUCLEOTIDE SEQUENCE</scope>
    <source>
        <strain evidence="3">NBRC 107715</strain>
    </source>
</reference>
<sequence>MFQRHLGLTLGGEPAARLARRLAMPLSGDTLLRLARAAPLLLPPEPRVVGIDEWAWRRGCRYGTMLVDLERRAVLDLLPDRDALSVAAWLRRHPSIKVVVRDRADVFAEGARLGAPQARQVLDRFHLLCNLSIALRAIVAHHHIAIRAAGRALLRLKIETDRTAAKAARPPTAIEVRKRATHAPRQARHAELRRLAEAGASVAGVARVLGLDRKTVRVWLRRDTPPSWQRGRAVPTILDPYRAELEARWQAGCRSAAELARGLIGAGAAVRPRVVRDWAMKRRRRSVDVLDTTPGSTSAPRWRPPSINRPTWLLQADPCTLGEDDRRFLVHLRTEAPDLRESAALARRFADLVRPQSSESLEAWFAAAAGTPLAKFALGLGRDREAVRGAITMPWSTSPVEAQIGRLKMLKRTMFGRAGFALLRQRVLTAT</sequence>
<organism evidence="2 4">
    <name type="scientific">Methylobacterium oxalidis</name>
    <dbReference type="NCBI Taxonomy" id="944322"/>
    <lineage>
        <taxon>Bacteria</taxon>
        <taxon>Pseudomonadati</taxon>
        <taxon>Pseudomonadota</taxon>
        <taxon>Alphaproteobacteria</taxon>
        <taxon>Hyphomicrobiales</taxon>
        <taxon>Methylobacteriaceae</taxon>
        <taxon>Methylobacterium</taxon>
    </lineage>
</organism>
<accession>A0A512JBM0</accession>
<dbReference type="EMBL" id="BJZU01000150">
    <property type="protein sequence ID" value="GEP07374.1"/>
    <property type="molecule type" value="Genomic_DNA"/>
</dbReference>
<dbReference type="InterPro" id="IPR002560">
    <property type="entry name" value="Transposase_DDE"/>
</dbReference>
<evidence type="ECO:0000313" key="3">
    <source>
        <dbReference type="EMBL" id="GLS64484.1"/>
    </source>
</evidence>
<keyword evidence="5" id="KW-1185">Reference proteome</keyword>
<evidence type="ECO:0000313" key="2">
    <source>
        <dbReference type="EMBL" id="GEP07374.1"/>
    </source>
</evidence>
<evidence type="ECO:0000313" key="5">
    <source>
        <dbReference type="Proteomes" id="UP001156856"/>
    </source>
</evidence>
<reference evidence="2 4" key="3">
    <citation type="submission" date="2019-07" db="EMBL/GenBank/DDBJ databases">
        <title>Whole genome shotgun sequence of Methylobacterium oxalidis NBRC 107715.</title>
        <authorList>
            <person name="Hosoyama A."/>
            <person name="Uohara A."/>
            <person name="Ohji S."/>
            <person name="Ichikawa N."/>
        </authorList>
    </citation>
    <scope>NUCLEOTIDE SEQUENCE [LARGE SCALE GENOMIC DNA]</scope>
    <source>
        <strain evidence="2 4">NBRC 107715</strain>
    </source>
</reference>
<dbReference type="InterPro" id="IPR047951">
    <property type="entry name" value="Transpos_ISL3"/>
</dbReference>
<dbReference type="PANTHER" id="PTHR33498">
    <property type="entry name" value="TRANSPOSASE FOR INSERTION SEQUENCE ELEMENT IS1557"/>
    <property type="match status" value="1"/>
</dbReference>
<dbReference type="PANTHER" id="PTHR33498:SF1">
    <property type="entry name" value="TRANSPOSASE FOR INSERTION SEQUENCE ELEMENT IS1557"/>
    <property type="match status" value="1"/>
</dbReference>
<protein>
    <submittedName>
        <fullName evidence="2">Transposase</fullName>
    </submittedName>
</protein>
<dbReference type="NCBIfam" id="NF033550">
    <property type="entry name" value="transpos_ISL3"/>
    <property type="match status" value="1"/>
</dbReference>
<dbReference type="Proteomes" id="UP001156856">
    <property type="component" value="Unassembled WGS sequence"/>
</dbReference>
<reference evidence="5" key="2">
    <citation type="journal article" date="2019" name="Int. J. Syst. Evol. Microbiol.">
        <title>The Global Catalogue of Microorganisms (GCM) 10K type strain sequencing project: providing services to taxonomists for standard genome sequencing and annotation.</title>
        <authorList>
            <consortium name="The Broad Institute Genomics Platform"/>
            <consortium name="The Broad Institute Genome Sequencing Center for Infectious Disease"/>
            <person name="Wu L."/>
            <person name="Ma J."/>
        </authorList>
    </citation>
    <scope>NUCLEOTIDE SEQUENCE [LARGE SCALE GENOMIC DNA]</scope>
    <source>
        <strain evidence="5">NBRC 107715</strain>
    </source>
</reference>
<feature type="domain" description="HTH IS21-type" evidence="1">
    <location>
        <begin position="187"/>
        <end position="249"/>
    </location>
</feature>
<dbReference type="Pfam" id="PF01610">
    <property type="entry name" value="DDE_Tnp_ISL3"/>
    <property type="match status" value="1"/>
</dbReference>
<dbReference type="InterPro" id="IPR017894">
    <property type="entry name" value="HTH_IS21_transposase_type"/>
</dbReference>
<name>A0A512JBM0_9HYPH</name>
<gene>
    <name evidence="3" type="ORF">GCM10007888_28650</name>
    <name evidence="2" type="ORF">MOX02_54120</name>
</gene>
<reference evidence="3" key="4">
    <citation type="submission" date="2023-01" db="EMBL/GenBank/DDBJ databases">
        <title>Draft genome sequence of Methylobacterium oxalidis strain NBRC 107715.</title>
        <authorList>
            <person name="Sun Q."/>
            <person name="Mori K."/>
        </authorList>
    </citation>
    <scope>NUCLEOTIDE SEQUENCE</scope>
    <source>
        <strain evidence="3">NBRC 107715</strain>
    </source>
</reference>
<dbReference type="PROSITE" id="PS50531">
    <property type="entry name" value="HTH_IS21"/>
    <property type="match status" value="1"/>
</dbReference>
<proteinExistence type="predicted"/>
<evidence type="ECO:0000259" key="1">
    <source>
        <dbReference type="PROSITE" id="PS50531"/>
    </source>
</evidence>